<sequence>STIAVTFNIFRISCGTSSGYSVGHSDEGNFKNAGPFIHMSSLTSDFTLVAMSAGFNFV</sequence>
<dbReference type="AlphaFoldDB" id="A0A8J2J705"/>
<protein>
    <submittedName>
        <fullName evidence="1">Uncharacterized protein</fullName>
    </submittedName>
</protein>
<evidence type="ECO:0000313" key="1">
    <source>
        <dbReference type="EMBL" id="CAG7700404.1"/>
    </source>
</evidence>
<keyword evidence="2" id="KW-1185">Reference proteome</keyword>
<organism evidence="1 2">
    <name type="scientific">Allacma fusca</name>
    <dbReference type="NCBI Taxonomy" id="39272"/>
    <lineage>
        <taxon>Eukaryota</taxon>
        <taxon>Metazoa</taxon>
        <taxon>Ecdysozoa</taxon>
        <taxon>Arthropoda</taxon>
        <taxon>Hexapoda</taxon>
        <taxon>Collembola</taxon>
        <taxon>Symphypleona</taxon>
        <taxon>Sminthuridae</taxon>
        <taxon>Allacma</taxon>
    </lineage>
</organism>
<name>A0A8J2J705_9HEXA</name>
<feature type="non-terminal residue" evidence="1">
    <location>
        <position position="1"/>
    </location>
</feature>
<accession>A0A8J2J705</accession>
<dbReference type="Proteomes" id="UP000708208">
    <property type="component" value="Unassembled WGS sequence"/>
</dbReference>
<reference evidence="1" key="1">
    <citation type="submission" date="2021-06" db="EMBL/GenBank/DDBJ databases">
        <authorList>
            <person name="Hodson N. C."/>
            <person name="Mongue J. A."/>
            <person name="Jaron S. K."/>
        </authorList>
    </citation>
    <scope>NUCLEOTIDE SEQUENCE</scope>
</reference>
<comment type="caution">
    <text evidence="1">The sequence shown here is derived from an EMBL/GenBank/DDBJ whole genome shotgun (WGS) entry which is preliminary data.</text>
</comment>
<gene>
    <name evidence="1" type="ORF">AFUS01_LOCUS4242</name>
</gene>
<feature type="non-terminal residue" evidence="1">
    <location>
        <position position="58"/>
    </location>
</feature>
<dbReference type="EMBL" id="CAJVCH010026370">
    <property type="protein sequence ID" value="CAG7700404.1"/>
    <property type="molecule type" value="Genomic_DNA"/>
</dbReference>
<evidence type="ECO:0000313" key="2">
    <source>
        <dbReference type="Proteomes" id="UP000708208"/>
    </source>
</evidence>
<proteinExistence type="predicted"/>